<evidence type="ECO:0000256" key="8">
    <source>
        <dbReference type="RuleBase" id="RU365088"/>
    </source>
</evidence>
<dbReference type="InterPro" id="IPR005829">
    <property type="entry name" value="Sugar_transporter_CS"/>
</dbReference>
<comment type="subcellular location">
    <subcellularLocation>
        <location evidence="8">Cell inner membrane</location>
        <topology evidence="8">Multi-pass membrane protein</topology>
    </subcellularLocation>
    <subcellularLocation>
        <location evidence="1">Cell membrane</location>
        <topology evidence="1">Multi-pass membrane protein</topology>
    </subcellularLocation>
</comment>
<dbReference type="GO" id="GO:1990961">
    <property type="term" value="P:xenobiotic detoxification by transmembrane export across the plasma membrane"/>
    <property type="evidence" value="ECO:0007669"/>
    <property type="project" value="InterPro"/>
</dbReference>
<feature type="transmembrane region" description="Helical" evidence="8">
    <location>
        <begin position="346"/>
        <end position="366"/>
    </location>
</feature>
<feature type="transmembrane region" description="Helical" evidence="8">
    <location>
        <begin position="164"/>
        <end position="183"/>
    </location>
</feature>
<evidence type="ECO:0000256" key="2">
    <source>
        <dbReference type="ARBA" id="ARBA00006236"/>
    </source>
</evidence>
<organism evidence="10 11">
    <name type="scientific">Hydrogenovibrio thermophilus</name>
    <dbReference type="NCBI Taxonomy" id="265883"/>
    <lineage>
        <taxon>Bacteria</taxon>
        <taxon>Pseudomonadati</taxon>
        <taxon>Pseudomonadota</taxon>
        <taxon>Gammaproteobacteria</taxon>
        <taxon>Thiotrichales</taxon>
        <taxon>Piscirickettsiaceae</taxon>
        <taxon>Hydrogenovibrio</taxon>
    </lineage>
</organism>
<dbReference type="PROSITE" id="PS00216">
    <property type="entry name" value="SUGAR_TRANSPORT_1"/>
    <property type="match status" value="1"/>
</dbReference>
<name>A0A410H2M7_9GAMM</name>
<dbReference type="AlphaFoldDB" id="A0A410H2M7"/>
<feature type="domain" description="Major facilitator superfamily (MFS) profile" evidence="9">
    <location>
        <begin position="1"/>
        <end position="397"/>
    </location>
</feature>
<evidence type="ECO:0000256" key="1">
    <source>
        <dbReference type="ARBA" id="ARBA00004651"/>
    </source>
</evidence>
<evidence type="ECO:0000256" key="5">
    <source>
        <dbReference type="ARBA" id="ARBA00022692"/>
    </source>
</evidence>
<dbReference type="EMBL" id="CP035033">
    <property type="protein sequence ID" value="QAB15060.1"/>
    <property type="molecule type" value="Genomic_DNA"/>
</dbReference>
<dbReference type="GO" id="GO:0042910">
    <property type="term" value="F:xenobiotic transmembrane transporter activity"/>
    <property type="evidence" value="ECO:0007669"/>
    <property type="project" value="InterPro"/>
</dbReference>
<feature type="transmembrane region" description="Helical" evidence="8">
    <location>
        <begin position="254"/>
        <end position="270"/>
    </location>
</feature>
<keyword evidence="3 8" id="KW-0813">Transport</keyword>
<dbReference type="PROSITE" id="PS50850">
    <property type="entry name" value="MFS"/>
    <property type="match status" value="1"/>
</dbReference>
<evidence type="ECO:0000256" key="4">
    <source>
        <dbReference type="ARBA" id="ARBA00022475"/>
    </source>
</evidence>
<feature type="transmembrane region" description="Helical" evidence="8">
    <location>
        <begin position="282"/>
        <end position="301"/>
    </location>
</feature>
<feature type="transmembrane region" description="Helical" evidence="8">
    <location>
        <begin position="372"/>
        <end position="393"/>
    </location>
</feature>
<dbReference type="Gene3D" id="1.20.1720.10">
    <property type="entry name" value="Multidrug resistance protein D"/>
    <property type="match status" value="1"/>
</dbReference>
<evidence type="ECO:0000313" key="11">
    <source>
        <dbReference type="Proteomes" id="UP000285478"/>
    </source>
</evidence>
<keyword evidence="5 8" id="KW-0812">Transmembrane</keyword>
<keyword evidence="11" id="KW-1185">Reference proteome</keyword>
<evidence type="ECO:0000313" key="10">
    <source>
        <dbReference type="EMBL" id="QAB15060.1"/>
    </source>
</evidence>
<dbReference type="Proteomes" id="UP000285478">
    <property type="component" value="Chromosome"/>
</dbReference>
<gene>
    <name evidence="10" type="ORF">EPV75_04925</name>
</gene>
<dbReference type="RefSeq" id="WP_128384658.1">
    <property type="nucleotide sequence ID" value="NZ_CP035033.1"/>
</dbReference>
<comment type="similarity">
    <text evidence="2 8">Belongs to the major facilitator superfamily. Bcr/CmlA family.</text>
</comment>
<feature type="transmembrane region" description="Helical" evidence="8">
    <location>
        <begin position="46"/>
        <end position="63"/>
    </location>
</feature>
<evidence type="ECO:0000256" key="6">
    <source>
        <dbReference type="ARBA" id="ARBA00022989"/>
    </source>
</evidence>
<dbReference type="KEGG" id="htr:EPV75_04925"/>
<feature type="transmembrane region" description="Helical" evidence="8">
    <location>
        <begin position="75"/>
        <end position="94"/>
    </location>
</feature>
<dbReference type="PANTHER" id="PTHR23502:SF132">
    <property type="entry name" value="POLYAMINE TRANSPORTER 2-RELATED"/>
    <property type="match status" value="1"/>
</dbReference>
<feature type="transmembrane region" description="Helical" evidence="8">
    <location>
        <begin position="100"/>
        <end position="121"/>
    </location>
</feature>
<dbReference type="Pfam" id="PF07690">
    <property type="entry name" value="MFS_1"/>
    <property type="match status" value="1"/>
</dbReference>
<protein>
    <recommendedName>
        <fullName evidence="8">Bcr/CflA family efflux transporter</fullName>
    </recommendedName>
</protein>
<dbReference type="PANTHER" id="PTHR23502">
    <property type="entry name" value="MAJOR FACILITATOR SUPERFAMILY"/>
    <property type="match status" value="1"/>
</dbReference>
<dbReference type="GO" id="GO:0005886">
    <property type="term" value="C:plasma membrane"/>
    <property type="evidence" value="ECO:0007669"/>
    <property type="project" value="UniProtKB-SubCell"/>
</dbReference>
<proteinExistence type="inferred from homology"/>
<accession>A0A410H2M7</accession>
<keyword evidence="6 8" id="KW-1133">Transmembrane helix</keyword>
<reference evidence="10 11" key="1">
    <citation type="journal article" date="2018" name="Environ. Microbiol.">
        <title>Genomes of ubiquitous marine and hypersaline Hydrogenovibrio, Thiomicrorhabdus and Thiomicrospira spp. encode a diversity of mechanisms to sustain chemolithoautotrophy in heterogeneous environments.</title>
        <authorList>
            <person name="Scott K.M."/>
            <person name="Williams J."/>
            <person name="Porter C.M.B."/>
            <person name="Russel S."/>
            <person name="Harmer T.L."/>
            <person name="Paul J.H."/>
            <person name="Antonen K.M."/>
            <person name="Bridges M.K."/>
            <person name="Camper G.J."/>
            <person name="Campla C.K."/>
            <person name="Casella L.G."/>
            <person name="Chase E."/>
            <person name="Conrad J.W."/>
            <person name="Cruz M.C."/>
            <person name="Dunlap D.S."/>
            <person name="Duran L."/>
            <person name="Fahsbender E.M."/>
            <person name="Goldsmith D.B."/>
            <person name="Keeley R.F."/>
            <person name="Kondoff M.R."/>
            <person name="Kussy B.I."/>
            <person name="Lane M.K."/>
            <person name="Lawler S."/>
            <person name="Leigh B.A."/>
            <person name="Lewis C."/>
            <person name="Lostal L.M."/>
            <person name="Marking D."/>
            <person name="Mancera P.A."/>
            <person name="McClenthan E.C."/>
            <person name="McIntyre E.A."/>
            <person name="Mine J.A."/>
            <person name="Modi S."/>
            <person name="Moore B.D."/>
            <person name="Morgan W.A."/>
            <person name="Nelson K.M."/>
            <person name="Nguyen K.N."/>
            <person name="Ogburn N."/>
            <person name="Parrino D.G."/>
            <person name="Pedapudi A.D."/>
            <person name="Pelham R.P."/>
            <person name="Preece A.M."/>
            <person name="Rampersad E.A."/>
            <person name="Richardson J.C."/>
            <person name="Rodgers C.M."/>
            <person name="Schaffer B.L."/>
            <person name="Sheridan N.E."/>
            <person name="Solone M.R."/>
            <person name="Staley Z.R."/>
            <person name="Tabuchi M."/>
            <person name="Waide R.J."/>
            <person name="Wanjugi P.W."/>
            <person name="Young S."/>
            <person name="Clum A."/>
            <person name="Daum C."/>
            <person name="Huntemann M."/>
            <person name="Ivanova N."/>
            <person name="Kyrpides N."/>
            <person name="Mikhailova N."/>
            <person name="Palaniappan K."/>
            <person name="Pillay M."/>
            <person name="Reddy T.B.K."/>
            <person name="Shapiro N."/>
            <person name="Stamatis D."/>
            <person name="Varghese N."/>
            <person name="Woyke T."/>
            <person name="Boden R."/>
            <person name="Freyermuth S.K."/>
            <person name="Kerfeld C.A."/>
        </authorList>
    </citation>
    <scope>NUCLEOTIDE SEQUENCE [LARGE SCALE GENOMIC DNA]</scope>
    <source>
        <strain evidence="10 11">JR-2</strain>
    </source>
</reference>
<dbReference type="InterPro" id="IPR011701">
    <property type="entry name" value="MFS"/>
</dbReference>
<feature type="transmembrane region" description="Helical" evidence="8">
    <location>
        <begin position="216"/>
        <end position="234"/>
    </location>
</feature>
<feature type="transmembrane region" description="Helical" evidence="8">
    <location>
        <begin position="307"/>
        <end position="325"/>
    </location>
</feature>
<feature type="transmembrane region" description="Helical" evidence="8">
    <location>
        <begin position="133"/>
        <end position="158"/>
    </location>
</feature>
<keyword evidence="4" id="KW-1003">Cell membrane</keyword>
<sequence length="411" mass="44400">MHALSARQLAPRLGALVALTPFAVDTYLPAIPEIATALEATVNEVSLTVPLFLISFALGQLIGGPLSDRFGRKPIAFIGLLVFSVTSALMMFSVQIEQLYVMRVLQAVGGGFATVVSAAIVRDLYSGRESARVFSMIAMVMLIAPLAAPGVGALILNLGDWHKVFLFLALYAGLLFVVVKWALPETVGPEARQKARGESVWQLLANYKTVLSNTRALGFLLAQGFASSILFVYITESPFIYMDFFGVSSASFPFYFGLVVLGVMFFNRVNIGLLKHYEPQQIVLGALIGQVVMTVLFVSYVELFEPNVYLVLLIQFFILGLLGAITPNVQASYMDFFPHISGTANALVGTSIFAFGGVMGLVMGALHDGSLSRVVVFIFMLSSISLLSLWWVAKVRFVNPAAPSDVGAQAD</sequence>
<dbReference type="InterPro" id="IPR004812">
    <property type="entry name" value="Efflux_drug-R_Bcr/CmlA"/>
</dbReference>
<dbReference type="InterPro" id="IPR020846">
    <property type="entry name" value="MFS_dom"/>
</dbReference>
<keyword evidence="8" id="KW-0997">Cell inner membrane</keyword>
<evidence type="ECO:0000256" key="7">
    <source>
        <dbReference type="ARBA" id="ARBA00023136"/>
    </source>
</evidence>
<keyword evidence="7 8" id="KW-0472">Membrane</keyword>
<comment type="caution">
    <text evidence="8">Lacks conserved residue(s) required for the propagation of feature annotation.</text>
</comment>
<dbReference type="InterPro" id="IPR036259">
    <property type="entry name" value="MFS_trans_sf"/>
</dbReference>
<dbReference type="SUPFAM" id="SSF103473">
    <property type="entry name" value="MFS general substrate transporter"/>
    <property type="match status" value="1"/>
</dbReference>
<evidence type="ECO:0000256" key="3">
    <source>
        <dbReference type="ARBA" id="ARBA00022448"/>
    </source>
</evidence>
<dbReference type="NCBIfam" id="TIGR00710">
    <property type="entry name" value="efflux_Bcr_CflA"/>
    <property type="match status" value="1"/>
</dbReference>
<evidence type="ECO:0000259" key="9">
    <source>
        <dbReference type="PROSITE" id="PS50850"/>
    </source>
</evidence>
<dbReference type="CDD" id="cd17320">
    <property type="entry name" value="MFS_MdfA_MDR_like"/>
    <property type="match status" value="1"/>
</dbReference>